<organism evidence="1 2">
    <name type="scientific">Sphingomonas jatrophae</name>
    <dbReference type="NCBI Taxonomy" id="1166337"/>
    <lineage>
        <taxon>Bacteria</taxon>
        <taxon>Pseudomonadati</taxon>
        <taxon>Pseudomonadota</taxon>
        <taxon>Alphaproteobacteria</taxon>
        <taxon>Sphingomonadales</taxon>
        <taxon>Sphingomonadaceae</taxon>
        <taxon>Sphingomonas</taxon>
    </lineage>
</organism>
<name>A0A1I6M8E6_9SPHN</name>
<proteinExistence type="predicted"/>
<gene>
    <name evidence="1" type="ORF">SAMN05192580_3660</name>
</gene>
<accession>A0A1I6M8E6</accession>
<dbReference type="AlphaFoldDB" id="A0A1I6M8E6"/>
<dbReference type="EMBL" id="FOZG01000003">
    <property type="protein sequence ID" value="SFS11959.1"/>
    <property type="molecule type" value="Genomic_DNA"/>
</dbReference>
<evidence type="ECO:0000313" key="2">
    <source>
        <dbReference type="Proteomes" id="UP000198824"/>
    </source>
</evidence>
<dbReference type="RefSeq" id="WP_093316859.1">
    <property type="nucleotide sequence ID" value="NZ_FOZG01000003.1"/>
</dbReference>
<dbReference type="OrthoDB" id="7449825at2"/>
<evidence type="ECO:0000313" key="1">
    <source>
        <dbReference type="EMBL" id="SFS11959.1"/>
    </source>
</evidence>
<reference evidence="1 2" key="1">
    <citation type="submission" date="2016-10" db="EMBL/GenBank/DDBJ databases">
        <authorList>
            <person name="de Groot N.N."/>
        </authorList>
    </citation>
    <scope>NUCLEOTIDE SEQUENCE [LARGE SCALE GENOMIC DNA]</scope>
    <source>
        <strain evidence="1 2">S5-249</strain>
    </source>
</reference>
<protein>
    <submittedName>
        <fullName evidence="1">Uncharacterized protein</fullName>
    </submittedName>
</protein>
<dbReference type="STRING" id="1166337.SAMN05192580_3660"/>
<keyword evidence="2" id="KW-1185">Reference proteome</keyword>
<sequence>MDMTNMRMDAGLATAVLPPVAHGLTPLDWRVVALARAEADRHGTAAFRPRTRLGRMMDWLTGVEGGVRQLADERLETLRRYVGLARRGDRDAATAAAMLATLGLAPAAIELVRTFATR</sequence>
<dbReference type="Proteomes" id="UP000198824">
    <property type="component" value="Unassembled WGS sequence"/>
</dbReference>